<dbReference type="InterPro" id="IPR020588">
    <property type="entry name" value="RecA_ATP-bd"/>
</dbReference>
<keyword evidence="9 11" id="KW-0238">DNA-binding</keyword>
<comment type="domain">
    <text evidence="11">The middle region has homology to RecA with ATPase motifs including the RadA KNRFG motif, while the C-terminus is homologous to Lon protease.</text>
</comment>
<evidence type="ECO:0000256" key="6">
    <source>
        <dbReference type="ARBA" id="ARBA00022833"/>
    </source>
</evidence>
<dbReference type="GO" id="GO:0005524">
    <property type="term" value="F:ATP binding"/>
    <property type="evidence" value="ECO:0007669"/>
    <property type="project" value="UniProtKB-UniRule"/>
</dbReference>
<keyword evidence="1 11" id="KW-0479">Metal-binding</keyword>
<evidence type="ECO:0000259" key="14">
    <source>
        <dbReference type="PROSITE" id="PS50162"/>
    </source>
</evidence>
<evidence type="ECO:0000256" key="7">
    <source>
        <dbReference type="ARBA" id="ARBA00022840"/>
    </source>
</evidence>
<dbReference type="PRINTS" id="PR01874">
    <property type="entry name" value="DNAREPAIRADA"/>
</dbReference>
<gene>
    <name evidence="11" type="primary">radA</name>
    <name evidence="15" type="ORF">Cva_00238</name>
</gene>
<organism evidence="15 16">
    <name type="scientific">Caedimonas varicaedens</name>
    <dbReference type="NCBI Taxonomy" id="1629334"/>
    <lineage>
        <taxon>Bacteria</taxon>
        <taxon>Pseudomonadati</taxon>
        <taxon>Pseudomonadota</taxon>
        <taxon>Alphaproteobacteria</taxon>
        <taxon>Holosporales</taxon>
        <taxon>Caedimonadaceae</taxon>
        <taxon>Caedimonas</taxon>
    </lineage>
</organism>
<keyword evidence="6 13" id="KW-0862">Zinc</keyword>
<evidence type="ECO:0000256" key="9">
    <source>
        <dbReference type="ARBA" id="ARBA00023125"/>
    </source>
</evidence>
<keyword evidence="10 11" id="KW-0234">DNA repair</keyword>
<evidence type="ECO:0000313" key="15">
    <source>
        <dbReference type="EMBL" id="GAO97602.1"/>
    </source>
</evidence>
<evidence type="ECO:0000256" key="4">
    <source>
        <dbReference type="ARBA" id="ARBA00022771"/>
    </source>
</evidence>
<dbReference type="SUPFAM" id="SSF54211">
    <property type="entry name" value="Ribosomal protein S5 domain 2-like"/>
    <property type="match status" value="1"/>
</dbReference>
<dbReference type="AlphaFoldDB" id="A0A0K8MAX7"/>
<dbReference type="FunFam" id="3.40.50.300:FF:000050">
    <property type="entry name" value="DNA repair protein RadA"/>
    <property type="match status" value="1"/>
</dbReference>
<dbReference type="InterPro" id="IPR027417">
    <property type="entry name" value="P-loop_NTPase"/>
</dbReference>
<dbReference type="SUPFAM" id="SSF52540">
    <property type="entry name" value="P-loop containing nucleoside triphosphate hydrolases"/>
    <property type="match status" value="1"/>
</dbReference>
<comment type="caution">
    <text evidence="15">The sequence shown here is derived from an EMBL/GenBank/DDBJ whole genome shotgun (WGS) entry which is preliminary data.</text>
</comment>
<dbReference type="InterPro" id="IPR020568">
    <property type="entry name" value="Ribosomal_Su5_D2-typ_SF"/>
</dbReference>
<dbReference type="GO" id="GO:0003684">
    <property type="term" value="F:damaged DNA binding"/>
    <property type="evidence" value="ECO:0007669"/>
    <property type="project" value="InterPro"/>
</dbReference>
<reference evidence="15 16" key="1">
    <citation type="submission" date="2015-03" db="EMBL/GenBank/DDBJ databases">
        <title>Caedibacter varicaedens, whole genome shotgun sequence.</title>
        <authorList>
            <person name="Suzuki H."/>
            <person name="Dapper A.L."/>
            <person name="Gibson A.K."/>
            <person name="Jackson C."/>
            <person name="Lee H."/>
            <person name="Pejaver V.R."/>
            <person name="Doak T."/>
            <person name="Lynch M."/>
        </authorList>
    </citation>
    <scope>NUCLEOTIDE SEQUENCE [LARGE SCALE GENOMIC DNA]</scope>
</reference>
<accession>A0A0K8MAX7</accession>
<dbReference type="SMART" id="SM00382">
    <property type="entry name" value="AAA"/>
    <property type="match status" value="1"/>
</dbReference>
<dbReference type="GO" id="GO:0016787">
    <property type="term" value="F:hydrolase activity"/>
    <property type="evidence" value="ECO:0007669"/>
    <property type="project" value="UniProtKB-KW"/>
</dbReference>
<dbReference type="PANTHER" id="PTHR32472:SF10">
    <property type="entry name" value="DNA REPAIR PROTEIN RADA-LIKE PROTEIN"/>
    <property type="match status" value="1"/>
</dbReference>
<dbReference type="HAMAP" id="MF_01498">
    <property type="entry name" value="RadA_bact"/>
    <property type="match status" value="1"/>
</dbReference>
<sequence>MAKDSSVFVCQQCGMTQPKWSGKCGGCESWNSFVEEGVTPNPFTKTSKYRNRSSSIKFENLEDQSPEVPRFFSGIAEFDRVCGGGIVPGSVLLVGGDPGIGKSTLLLQVATHLSQERPCYYISGEEAVEQVRARAVRLGVSASSLKLASATQIQDIIAALEKEVTPLVIIDSIQTMYLEGLDSVPGSVSQVKAATHQLIQLAKKRQMSIIMVGHVTKEGVIAGPRVLEHMVDTVLYFEGERGHQFRILRAVKNRFGPTDEIGVFEMTQKGLMEVPNPSALFLSERHQHVSGSAVFAGIEGTRPVLVEIQALVAQSSFGTPRRAVIGWDAGRLAMVLAVLESRCGIVFAQRDVYLNVAGGLKISEPAADLAVSVALVSALHNIPLPYDAIFCGEIGLSGEVRSVGQMESRLKEAAKLGFKKAYIPEKRGAKFTGEMAGFQFTLKEHKFLGEIIADFLIVDQPLQKASHYA</sequence>
<dbReference type="Proteomes" id="UP000036771">
    <property type="component" value="Unassembled WGS sequence"/>
</dbReference>
<dbReference type="GO" id="GO:0000725">
    <property type="term" value="P:recombinational repair"/>
    <property type="evidence" value="ECO:0007669"/>
    <property type="project" value="UniProtKB-UniRule"/>
</dbReference>
<keyword evidence="7 11" id="KW-0067">ATP-binding</keyword>
<dbReference type="EMBL" id="BBVC01000011">
    <property type="protein sequence ID" value="GAO97602.1"/>
    <property type="molecule type" value="Genomic_DNA"/>
</dbReference>
<dbReference type="Gene3D" id="3.40.50.300">
    <property type="entry name" value="P-loop containing nucleotide triphosphate hydrolases"/>
    <property type="match status" value="1"/>
</dbReference>
<dbReference type="InterPro" id="IPR004504">
    <property type="entry name" value="DNA_repair_RadA"/>
</dbReference>
<dbReference type="NCBIfam" id="TIGR00416">
    <property type="entry name" value="sms"/>
    <property type="match status" value="1"/>
</dbReference>
<comment type="similarity">
    <text evidence="11 13">Belongs to the RecA family. RadA subfamily.</text>
</comment>
<comment type="function">
    <text evidence="11">Plays a role in repairing double-strand DNA breaks, probably involving stabilizing or processing branched DNA or blocked replication forks.</text>
</comment>
<dbReference type="OrthoDB" id="9803906at2"/>
<dbReference type="InterPro" id="IPR003593">
    <property type="entry name" value="AAA+_ATPase"/>
</dbReference>
<keyword evidence="5" id="KW-0378">Hydrolase</keyword>
<name>A0A0K8MAX7_9PROT</name>
<keyword evidence="2 11" id="KW-0547">Nucleotide-binding</keyword>
<dbReference type="CDD" id="cd01121">
    <property type="entry name" value="RadA_SMS_N"/>
    <property type="match status" value="1"/>
</dbReference>
<evidence type="ECO:0000313" key="16">
    <source>
        <dbReference type="Proteomes" id="UP000036771"/>
    </source>
</evidence>
<keyword evidence="3 11" id="KW-0227">DNA damage</keyword>
<dbReference type="Gene3D" id="3.30.230.10">
    <property type="match status" value="1"/>
</dbReference>
<evidence type="ECO:0000256" key="8">
    <source>
        <dbReference type="ARBA" id="ARBA00023016"/>
    </source>
</evidence>
<keyword evidence="16" id="KW-1185">Reference proteome</keyword>
<protein>
    <recommendedName>
        <fullName evidence="11 12">DNA repair protein RadA</fullName>
    </recommendedName>
</protein>
<dbReference type="Pfam" id="PF13541">
    <property type="entry name" value="ChlI"/>
    <property type="match status" value="1"/>
</dbReference>
<feature type="binding site" evidence="11">
    <location>
        <begin position="96"/>
        <end position="103"/>
    </location>
    <ligand>
        <name>ATP</name>
        <dbReference type="ChEBI" id="CHEBI:30616"/>
    </ligand>
</feature>
<dbReference type="Pfam" id="PF13481">
    <property type="entry name" value="AAA_25"/>
    <property type="match status" value="1"/>
</dbReference>
<keyword evidence="4 13" id="KW-0863">Zinc-finger</keyword>
<dbReference type="InterPro" id="IPR041166">
    <property type="entry name" value="Rubredoxin_2"/>
</dbReference>
<dbReference type="GO" id="GO:0005829">
    <property type="term" value="C:cytosol"/>
    <property type="evidence" value="ECO:0007669"/>
    <property type="project" value="TreeGrafter"/>
</dbReference>
<feature type="domain" description="RecA family profile 1" evidence="14">
    <location>
        <begin position="67"/>
        <end position="215"/>
    </location>
</feature>
<evidence type="ECO:0000256" key="12">
    <source>
        <dbReference type="NCBIfam" id="TIGR00416"/>
    </source>
</evidence>
<feature type="region of interest" description="Lon-protease-like" evidence="11">
    <location>
        <begin position="351"/>
        <end position="469"/>
    </location>
</feature>
<dbReference type="GO" id="GO:0140664">
    <property type="term" value="F:ATP-dependent DNA damage sensor activity"/>
    <property type="evidence" value="ECO:0007669"/>
    <property type="project" value="InterPro"/>
</dbReference>
<dbReference type="InterPro" id="IPR014721">
    <property type="entry name" value="Ribsml_uS5_D2-typ_fold_subgr"/>
</dbReference>
<feature type="short sequence motif" description="RadA KNRFG motif" evidence="11">
    <location>
        <begin position="252"/>
        <end position="256"/>
    </location>
</feature>
<dbReference type="Pfam" id="PF18073">
    <property type="entry name" value="Zn_ribbon_LapB"/>
    <property type="match status" value="1"/>
</dbReference>
<evidence type="ECO:0000256" key="5">
    <source>
        <dbReference type="ARBA" id="ARBA00022801"/>
    </source>
</evidence>
<dbReference type="GO" id="GO:0008270">
    <property type="term" value="F:zinc ion binding"/>
    <property type="evidence" value="ECO:0007669"/>
    <property type="project" value="UniProtKB-KW"/>
</dbReference>
<evidence type="ECO:0000256" key="10">
    <source>
        <dbReference type="ARBA" id="ARBA00023204"/>
    </source>
</evidence>
<evidence type="ECO:0000256" key="2">
    <source>
        <dbReference type="ARBA" id="ARBA00022741"/>
    </source>
</evidence>
<evidence type="ECO:0000256" key="13">
    <source>
        <dbReference type="RuleBase" id="RU003555"/>
    </source>
</evidence>
<keyword evidence="8 11" id="KW-0346">Stress response</keyword>
<proteinExistence type="inferred from homology"/>
<evidence type="ECO:0000256" key="3">
    <source>
        <dbReference type="ARBA" id="ARBA00022763"/>
    </source>
</evidence>
<dbReference type="STRING" id="1629334.Cva_00238"/>
<dbReference type="PANTHER" id="PTHR32472">
    <property type="entry name" value="DNA REPAIR PROTEIN RADA"/>
    <property type="match status" value="1"/>
</dbReference>
<evidence type="ECO:0000256" key="1">
    <source>
        <dbReference type="ARBA" id="ARBA00022723"/>
    </source>
</evidence>
<comment type="function">
    <text evidence="13">DNA-dependent ATPase involved in processing of recombination intermediates, plays a role in repairing DNA breaks. Stimulates the branch migration of RecA-mediated strand transfer reactions, allowing the 3' invading strand to extend heteroduplex DNA faster. Binds ssDNA in the presence of ADP but not other nucleotides, has ATPase activity that is stimulated by ssDNA and various branched DNA structures, but inhibited by SSB. Does not have RecA's homology-searching function.</text>
</comment>
<dbReference type="PROSITE" id="PS50162">
    <property type="entry name" value="RECA_2"/>
    <property type="match status" value="1"/>
</dbReference>
<evidence type="ECO:0000256" key="11">
    <source>
        <dbReference type="HAMAP-Rule" id="MF_01498"/>
    </source>
</evidence>